<feature type="binding site" evidence="4">
    <location>
        <position position="446"/>
    </location>
    <ligand>
        <name>AMP</name>
        <dbReference type="ChEBI" id="CHEBI:456215"/>
    </ligand>
</feature>
<proteinExistence type="inferred from homology"/>
<evidence type="ECO:0000256" key="7">
    <source>
        <dbReference type="SAM" id="MobiDB-lite"/>
    </source>
</evidence>
<dbReference type="Gene3D" id="1.10.1300.10">
    <property type="entry name" value="3'5'-cyclic nucleotide phosphodiesterase, catalytic domain"/>
    <property type="match status" value="1"/>
</dbReference>
<feature type="domain" description="PDEase" evidence="8">
    <location>
        <begin position="129"/>
        <end position="489"/>
    </location>
</feature>
<comment type="cofactor">
    <cofactor evidence="6">
        <name>a divalent metal cation</name>
        <dbReference type="ChEBI" id="CHEBI:60240"/>
    </cofactor>
    <text evidence="6">Binds 2 divalent metal cations per subunit. Site 1 may preferentially bind zinc ions, while site 2 has a preference for magnesium and/or manganese ions.</text>
</comment>
<dbReference type="SMART" id="SM00471">
    <property type="entry name" value="HDc"/>
    <property type="match status" value="1"/>
</dbReference>
<comment type="similarity">
    <text evidence="6">Belongs to the cyclic nucleotide phosphodiesterase family.</text>
</comment>
<feature type="binding site" evidence="5">
    <location>
        <position position="248"/>
    </location>
    <ligand>
        <name>Zn(2+)</name>
        <dbReference type="ChEBI" id="CHEBI:29105"/>
        <label>1</label>
    </ligand>
</feature>
<feature type="binding site" evidence="5">
    <location>
        <position position="211"/>
    </location>
    <ligand>
        <name>Zn(2+)</name>
        <dbReference type="ChEBI" id="CHEBI:29105"/>
        <label>1</label>
    </ligand>
</feature>
<feature type="binding site" evidence="4">
    <location>
        <position position="395"/>
    </location>
    <ligand>
        <name>AMP</name>
        <dbReference type="ChEBI" id="CHEBI:456215"/>
    </ligand>
</feature>
<evidence type="ECO:0000256" key="2">
    <source>
        <dbReference type="ARBA" id="ARBA00022801"/>
    </source>
</evidence>
<evidence type="ECO:0000313" key="9">
    <source>
        <dbReference type="EMBL" id="KAF8560504.1"/>
    </source>
</evidence>
<accession>A0A8T0D0K1</accession>
<feature type="region of interest" description="Disordered" evidence="7">
    <location>
        <begin position="498"/>
        <end position="520"/>
    </location>
</feature>
<name>A0A8T0D0K1_9TREM</name>
<dbReference type="PROSITE" id="PS51845">
    <property type="entry name" value="PDEASE_I_2"/>
    <property type="match status" value="1"/>
</dbReference>
<dbReference type="AlphaFoldDB" id="A0A8T0D0K1"/>
<dbReference type="InterPro" id="IPR036971">
    <property type="entry name" value="PDEase_catalytic_dom_sf"/>
</dbReference>
<dbReference type="InterPro" id="IPR023088">
    <property type="entry name" value="PDEase"/>
</dbReference>
<protein>
    <recommendedName>
        <fullName evidence="6">Phosphodiesterase</fullName>
        <ecNumber evidence="6">3.1.4.-</ecNumber>
    </recommendedName>
</protein>
<dbReference type="Proteomes" id="UP000699462">
    <property type="component" value="Unassembled WGS sequence"/>
</dbReference>
<feature type="binding site" evidence="5">
    <location>
        <position position="248"/>
    </location>
    <ligand>
        <name>Zn(2+)</name>
        <dbReference type="ChEBI" id="CHEBI:29105"/>
        <label>2</label>
    </ligand>
</feature>
<keyword evidence="2 6" id="KW-0378">Hydrolase</keyword>
<dbReference type="InterPro" id="IPR023174">
    <property type="entry name" value="PDEase_CS"/>
</dbReference>
<evidence type="ECO:0000256" key="3">
    <source>
        <dbReference type="PIRSR" id="PIRSR623088-1"/>
    </source>
</evidence>
<feature type="binding site" evidence="4">
    <location>
        <position position="248"/>
    </location>
    <ligand>
        <name>AMP</name>
        <dbReference type="ChEBI" id="CHEBI:456215"/>
    </ligand>
</feature>
<feature type="active site" description="Proton donor" evidence="3">
    <location>
        <position position="207"/>
    </location>
</feature>
<dbReference type="InterPro" id="IPR002073">
    <property type="entry name" value="PDEase_catalytic_dom"/>
</dbReference>
<dbReference type="GO" id="GO:0046872">
    <property type="term" value="F:metal ion binding"/>
    <property type="evidence" value="ECO:0007669"/>
    <property type="project" value="UniProtKB-KW"/>
</dbReference>
<dbReference type="PANTHER" id="PTHR11347">
    <property type="entry name" value="CYCLIC NUCLEOTIDE PHOSPHODIESTERASE"/>
    <property type="match status" value="1"/>
</dbReference>
<dbReference type="CDD" id="cd00077">
    <property type="entry name" value="HDc"/>
    <property type="match status" value="1"/>
</dbReference>
<sequence>MFKRSNRSQCRPTSVAVDCKSAENLGSHPIRRMPLGVVLTTASSGLHHCSPSTDGLVRNVAQEQSSPQQQQQPGYCSHYADISSAEPFRTFFSQSESEVLRFSEDHGRLGGKPAHARPEDVRMARSECERVWRQYFALRTIPIPEKFQRTLGMHTFNNWLHSDAQLLNFIRFMFVDLSLPEICGFPVEVLECWLLVLYGRYNDVPFHNFKHAFAVTQMMYSLIKIAQLHLCFSAHDLLILLFSALSHDLDHPGFTNSYQINVGSWLALRYNDQSPLENHHCAVAFDLISSPFTNITCGLNPTELLWFRKAVIRCILATDMATHGDCLSQFRDLLSELIDTRSCRSHNSSTMDDRLRPLANDLDSPVERADNLRRVFTEQPDTRLTVMLTLLKTCDISNEVRPPSVADPWLDCLLDEFFYQASAERRAGLPVASHMDPEKVTRSNSQLGFLRGLLIPLLEDVSKLFPQLQILVDAATERVTYYTLLSQQQLEETELKVPPPDVTTLLPTSSTDSPEISGRWANPVTAHSIPVVHTNRLSDDSRPLSLQPFESHPCSAVMELHRGPVVESGSLFRPGSSRSQWHSDPQSVSASLLLTGFSSFDAVEYSRDSVILSDRVPSRKSSTGSMVTASS</sequence>
<feature type="binding site" evidence="4">
    <location>
        <begin position="207"/>
        <end position="211"/>
    </location>
    <ligand>
        <name>AMP</name>
        <dbReference type="ChEBI" id="CHEBI:456215"/>
    </ligand>
</feature>
<organism evidence="9 10">
    <name type="scientific">Paragonimus westermani</name>
    <dbReference type="NCBI Taxonomy" id="34504"/>
    <lineage>
        <taxon>Eukaryota</taxon>
        <taxon>Metazoa</taxon>
        <taxon>Spiralia</taxon>
        <taxon>Lophotrochozoa</taxon>
        <taxon>Platyhelminthes</taxon>
        <taxon>Trematoda</taxon>
        <taxon>Digenea</taxon>
        <taxon>Plagiorchiida</taxon>
        <taxon>Troglotremata</taxon>
        <taxon>Troglotrematidae</taxon>
        <taxon>Paragonimus</taxon>
    </lineage>
</organism>
<feature type="binding site" evidence="5">
    <location>
        <position position="247"/>
    </location>
    <ligand>
        <name>Zn(2+)</name>
        <dbReference type="ChEBI" id="CHEBI:29105"/>
        <label>1</label>
    </ligand>
</feature>
<evidence type="ECO:0000256" key="1">
    <source>
        <dbReference type="ARBA" id="ARBA00022723"/>
    </source>
</evidence>
<dbReference type="GO" id="GO:0004114">
    <property type="term" value="F:3',5'-cyclic-nucleotide phosphodiesterase activity"/>
    <property type="evidence" value="ECO:0007669"/>
    <property type="project" value="InterPro"/>
</dbReference>
<evidence type="ECO:0000313" key="10">
    <source>
        <dbReference type="Proteomes" id="UP000699462"/>
    </source>
</evidence>
<dbReference type="GO" id="GO:0007165">
    <property type="term" value="P:signal transduction"/>
    <property type="evidence" value="ECO:0007669"/>
    <property type="project" value="InterPro"/>
</dbReference>
<keyword evidence="10" id="KW-1185">Reference proteome</keyword>
<evidence type="ECO:0000259" key="8">
    <source>
        <dbReference type="PROSITE" id="PS51845"/>
    </source>
</evidence>
<gene>
    <name evidence="9" type="ORF">P879_04940</name>
</gene>
<feature type="compositionally biased region" description="Low complexity" evidence="7">
    <location>
        <begin position="502"/>
        <end position="514"/>
    </location>
</feature>
<dbReference type="PRINTS" id="PR00387">
    <property type="entry name" value="PDIESTERASE1"/>
</dbReference>
<dbReference type="EC" id="3.1.4.-" evidence="6"/>
<dbReference type="EMBL" id="JTDF01022446">
    <property type="protein sequence ID" value="KAF8560504.1"/>
    <property type="molecule type" value="Genomic_DNA"/>
</dbReference>
<dbReference type="SUPFAM" id="SSF109604">
    <property type="entry name" value="HD-domain/PDEase-like"/>
    <property type="match status" value="1"/>
</dbReference>
<evidence type="ECO:0000256" key="5">
    <source>
        <dbReference type="PIRSR" id="PIRSR623088-3"/>
    </source>
</evidence>
<reference evidence="9 10" key="1">
    <citation type="submission" date="2019-07" db="EMBL/GenBank/DDBJ databases">
        <title>Annotation for the trematode Paragonimus westermani.</title>
        <authorList>
            <person name="Choi Y.-J."/>
        </authorList>
    </citation>
    <scope>NUCLEOTIDE SEQUENCE [LARGE SCALE GENOMIC DNA]</scope>
    <source>
        <strain evidence="9">180907_Pwestermani</strain>
    </source>
</reference>
<evidence type="ECO:0000256" key="4">
    <source>
        <dbReference type="PIRSR" id="PIRSR623088-2"/>
    </source>
</evidence>
<dbReference type="Pfam" id="PF00233">
    <property type="entry name" value="PDEase_I"/>
    <property type="match status" value="1"/>
</dbReference>
<dbReference type="InterPro" id="IPR003607">
    <property type="entry name" value="HD/PDEase_dom"/>
</dbReference>
<dbReference type="OrthoDB" id="546632at2759"/>
<evidence type="ECO:0000256" key="6">
    <source>
        <dbReference type="RuleBase" id="RU363067"/>
    </source>
</evidence>
<feature type="binding site" evidence="5">
    <location>
        <position position="395"/>
    </location>
    <ligand>
        <name>Zn(2+)</name>
        <dbReference type="ChEBI" id="CHEBI:29105"/>
        <label>1</label>
    </ligand>
</feature>
<comment type="caution">
    <text evidence="9">The sequence shown here is derived from an EMBL/GenBank/DDBJ whole genome shotgun (WGS) entry which is preliminary data.</text>
</comment>
<dbReference type="PROSITE" id="PS00126">
    <property type="entry name" value="PDEASE_I_1"/>
    <property type="match status" value="1"/>
</dbReference>
<keyword evidence="1 5" id="KW-0479">Metal-binding</keyword>